<reference evidence="11 12" key="1">
    <citation type="submission" date="2019-03" db="EMBL/GenBank/DDBJ databases">
        <title>Genomic Encyclopedia of Type Strains, Phase IV (KMG-IV): sequencing the most valuable type-strain genomes for metagenomic binning, comparative biology and taxonomic classification.</title>
        <authorList>
            <person name="Goeker M."/>
        </authorList>
    </citation>
    <scope>NUCLEOTIDE SEQUENCE [LARGE SCALE GENOMIC DNA]</scope>
    <source>
        <strain evidence="11 12">LX-B</strain>
    </source>
</reference>
<gene>
    <name evidence="11" type="ORF">EDC14_1005137</name>
</gene>
<evidence type="ECO:0000256" key="7">
    <source>
        <dbReference type="ARBA" id="ARBA00023136"/>
    </source>
</evidence>
<dbReference type="GO" id="GO:0005886">
    <property type="term" value="C:plasma membrane"/>
    <property type="evidence" value="ECO:0007669"/>
    <property type="project" value="UniProtKB-SubCell"/>
</dbReference>
<dbReference type="InterPro" id="IPR002898">
    <property type="entry name" value="MotA_ExbB_proton_chnl"/>
</dbReference>
<feature type="domain" description="MotA/TolQ/ExbB proton channel" evidence="10">
    <location>
        <begin position="67"/>
        <end position="186"/>
    </location>
</feature>
<evidence type="ECO:0000256" key="3">
    <source>
        <dbReference type="ARBA" id="ARBA00022475"/>
    </source>
</evidence>
<dbReference type="Pfam" id="PF01618">
    <property type="entry name" value="MotA_ExbB"/>
    <property type="match status" value="1"/>
</dbReference>
<comment type="similarity">
    <text evidence="8">Belongs to the exbB/tolQ family.</text>
</comment>
<dbReference type="EMBL" id="SLUN01000005">
    <property type="protein sequence ID" value="TCL73275.1"/>
    <property type="molecule type" value="Genomic_DNA"/>
</dbReference>
<evidence type="ECO:0000313" key="11">
    <source>
        <dbReference type="EMBL" id="TCL73275.1"/>
    </source>
</evidence>
<keyword evidence="5 8" id="KW-0653">Protein transport</keyword>
<evidence type="ECO:0000256" key="2">
    <source>
        <dbReference type="ARBA" id="ARBA00022448"/>
    </source>
</evidence>
<feature type="transmembrane region" description="Helical" evidence="9">
    <location>
        <begin position="12"/>
        <end position="34"/>
    </location>
</feature>
<evidence type="ECO:0000313" key="12">
    <source>
        <dbReference type="Proteomes" id="UP000295008"/>
    </source>
</evidence>
<keyword evidence="4 9" id="KW-0812">Transmembrane</keyword>
<evidence type="ECO:0000259" key="10">
    <source>
        <dbReference type="Pfam" id="PF01618"/>
    </source>
</evidence>
<dbReference type="AlphaFoldDB" id="A0A4R1S270"/>
<keyword evidence="3" id="KW-1003">Cell membrane</keyword>
<keyword evidence="2 8" id="KW-0813">Transport</keyword>
<protein>
    <submittedName>
        <fullName evidence="11">Biopolymer transport protein ExbB</fullName>
    </submittedName>
</protein>
<dbReference type="OrthoDB" id="4045at2"/>
<evidence type="ECO:0000256" key="9">
    <source>
        <dbReference type="SAM" id="Phobius"/>
    </source>
</evidence>
<name>A0A4R1S270_HYDET</name>
<keyword evidence="6 9" id="KW-1133">Transmembrane helix</keyword>
<accession>A0A4R1S270</accession>
<feature type="transmembrane region" description="Helical" evidence="9">
    <location>
        <begin position="109"/>
        <end position="134"/>
    </location>
</feature>
<keyword evidence="7 9" id="KW-0472">Membrane</keyword>
<dbReference type="GO" id="GO:0017038">
    <property type="term" value="P:protein import"/>
    <property type="evidence" value="ECO:0007669"/>
    <property type="project" value="TreeGrafter"/>
</dbReference>
<evidence type="ECO:0000256" key="1">
    <source>
        <dbReference type="ARBA" id="ARBA00004651"/>
    </source>
</evidence>
<sequence length="200" mass="21807">MWQIFVKGGWVMYPLAFCSVTALVVIIERTLFYIRFKGLDERELNLLKLYLNKGKSDEAKQLLATWRSPLGLIVEAGLKQRESDPELIETAMQSAGDQQMKRLQRGLHILDTVVTASPLLGLLGTVTGIIKAFTAISVGGASQASQLGAGIAEALYNTAFGLAIAIPALFLVNIFYGIAERKASEMSYKSQEILAILVKG</sequence>
<evidence type="ECO:0000256" key="6">
    <source>
        <dbReference type="ARBA" id="ARBA00022989"/>
    </source>
</evidence>
<dbReference type="PANTHER" id="PTHR30625">
    <property type="entry name" value="PROTEIN TOLQ"/>
    <property type="match status" value="1"/>
</dbReference>
<evidence type="ECO:0000256" key="4">
    <source>
        <dbReference type="ARBA" id="ARBA00022692"/>
    </source>
</evidence>
<comment type="caution">
    <text evidence="11">The sequence shown here is derived from an EMBL/GenBank/DDBJ whole genome shotgun (WGS) entry which is preliminary data.</text>
</comment>
<organism evidence="11 12">
    <name type="scientific">Hydrogenispora ethanolica</name>
    <dbReference type="NCBI Taxonomy" id="1082276"/>
    <lineage>
        <taxon>Bacteria</taxon>
        <taxon>Bacillati</taxon>
        <taxon>Bacillota</taxon>
        <taxon>Hydrogenispora</taxon>
    </lineage>
</organism>
<feature type="transmembrane region" description="Helical" evidence="9">
    <location>
        <begin position="154"/>
        <end position="179"/>
    </location>
</feature>
<dbReference type="InterPro" id="IPR050790">
    <property type="entry name" value="ExbB/TolQ_transport"/>
</dbReference>
<evidence type="ECO:0000256" key="8">
    <source>
        <dbReference type="RuleBase" id="RU004057"/>
    </source>
</evidence>
<comment type="subcellular location">
    <subcellularLocation>
        <location evidence="1">Cell membrane</location>
        <topology evidence="1">Multi-pass membrane protein</topology>
    </subcellularLocation>
    <subcellularLocation>
        <location evidence="8">Membrane</location>
        <topology evidence="8">Multi-pass membrane protein</topology>
    </subcellularLocation>
</comment>
<keyword evidence="12" id="KW-1185">Reference proteome</keyword>
<evidence type="ECO:0000256" key="5">
    <source>
        <dbReference type="ARBA" id="ARBA00022927"/>
    </source>
</evidence>
<dbReference type="Proteomes" id="UP000295008">
    <property type="component" value="Unassembled WGS sequence"/>
</dbReference>
<dbReference type="PANTHER" id="PTHR30625:SF15">
    <property type="entry name" value="BIOPOLYMER TRANSPORT PROTEIN EXBB"/>
    <property type="match status" value="1"/>
</dbReference>
<dbReference type="RefSeq" id="WP_132013426.1">
    <property type="nucleotide sequence ID" value="NZ_SLUN01000005.1"/>
</dbReference>
<proteinExistence type="inferred from homology"/>